<dbReference type="InterPro" id="IPR004882">
    <property type="entry name" value="Luc7-rel"/>
</dbReference>
<dbReference type="Proteomes" id="UP000694843">
    <property type="component" value="Unplaced"/>
</dbReference>
<dbReference type="RefSeq" id="XP_018024355.1">
    <property type="nucleotide sequence ID" value="XM_018168866.2"/>
</dbReference>
<protein>
    <submittedName>
        <fullName evidence="5 6">Luc7-like protein 3 isoform X1</fullName>
    </submittedName>
</protein>
<dbReference type="GO" id="GO:0005685">
    <property type="term" value="C:U1 snRNP"/>
    <property type="evidence" value="ECO:0007669"/>
    <property type="project" value="InterPro"/>
</dbReference>
<dbReference type="OMA" id="PCTRIHD"/>
<feature type="coiled-coil region" evidence="2">
    <location>
        <begin position="131"/>
        <end position="180"/>
    </location>
</feature>
<evidence type="ECO:0000256" key="1">
    <source>
        <dbReference type="ARBA" id="ARBA00005655"/>
    </source>
</evidence>
<keyword evidence="4" id="KW-1185">Reference proteome</keyword>
<dbReference type="PANTHER" id="PTHR12375">
    <property type="entry name" value="RNA-BINDING PROTEIN LUC7-RELATED"/>
    <property type="match status" value="1"/>
</dbReference>
<dbReference type="GO" id="GO:0006376">
    <property type="term" value="P:mRNA splice site recognition"/>
    <property type="evidence" value="ECO:0007669"/>
    <property type="project" value="InterPro"/>
</dbReference>
<evidence type="ECO:0000313" key="6">
    <source>
        <dbReference type="RefSeq" id="XP_047736146.1"/>
    </source>
</evidence>
<keyword evidence="2" id="KW-0175">Coiled coil</keyword>
<evidence type="ECO:0000256" key="3">
    <source>
        <dbReference type="SAM" id="MobiDB-lite"/>
    </source>
</evidence>
<organism evidence="4 5">
    <name type="scientific">Hyalella azteca</name>
    <name type="common">Amphipod</name>
    <dbReference type="NCBI Taxonomy" id="294128"/>
    <lineage>
        <taxon>Eukaryota</taxon>
        <taxon>Metazoa</taxon>
        <taxon>Ecdysozoa</taxon>
        <taxon>Arthropoda</taxon>
        <taxon>Crustacea</taxon>
        <taxon>Multicrustacea</taxon>
        <taxon>Malacostraca</taxon>
        <taxon>Eumalacostraca</taxon>
        <taxon>Peracarida</taxon>
        <taxon>Amphipoda</taxon>
        <taxon>Senticaudata</taxon>
        <taxon>Talitrida</taxon>
        <taxon>Talitroidea</taxon>
        <taxon>Hyalellidae</taxon>
        <taxon>Hyalella</taxon>
    </lineage>
</organism>
<evidence type="ECO:0000313" key="4">
    <source>
        <dbReference type="Proteomes" id="UP000694843"/>
    </source>
</evidence>
<comment type="similarity">
    <text evidence="1">Belongs to the Luc7 family.</text>
</comment>
<dbReference type="RefSeq" id="XP_047736146.1">
    <property type="nucleotide sequence ID" value="XM_047880190.1"/>
</dbReference>
<proteinExistence type="inferred from homology"/>
<dbReference type="KEGG" id="hazt:108680110"/>
<evidence type="ECO:0000256" key="2">
    <source>
        <dbReference type="SAM" id="Coils"/>
    </source>
</evidence>
<reference evidence="5 6" key="1">
    <citation type="submission" date="2025-04" db="UniProtKB">
        <authorList>
            <consortium name="RefSeq"/>
        </authorList>
    </citation>
    <scope>IDENTIFICATION</scope>
    <source>
        <tissue evidence="5 6">Whole organism</tissue>
    </source>
</reference>
<evidence type="ECO:0000313" key="7">
    <source>
        <dbReference type="RefSeq" id="XP_047736147.1"/>
    </source>
</evidence>
<dbReference type="Pfam" id="PF03194">
    <property type="entry name" value="LUC7"/>
    <property type="match status" value="1"/>
</dbReference>
<dbReference type="GeneID" id="108680110"/>
<dbReference type="GO" id="GO:0003729">
    <property type="term" value="F:mRNA binding"/>
    <property type="evidence" value="ECO:0007669"/>
    <property type="project" value="InterPro"/>
</dbReference>
<accession>A0A8B7PEB7</accession>
<dbReference type="AlphaFoldDB" id="A0A8B7PEB7"/>
<name>A0A8B7PEB7_HYAAZ</name>
<feature type="compositionally biased region" description="Basic and acidic residues" evidence="3">
    <location>
        <begin position="246"/>
        <end position="367"/>
    </location>
</feature>
<feature type="region of interest" description="Disordered" evidence="3">
    <location>
        <begin position="246"/>
        <end position="377"/>
    </location>
</feature>
<dbReference type="RefSeq" id="XP_047736147.1">
    <property type="nucleotide sequence ID" value="XM_047880191.1"/>
</dbReference>
<gene>
    <name evidence="5 6 7" type="primary">LOC108680110</name>
</gene>
<dbReference type="OrthoDB" id="10266921at2759"/>
<evidence type="ECO:0000313" key="5">
    <source>
        <dbReference type="RefSeq" id="XP_018024355.1"/>
    </source>
</evidence>
<sequence>MAVSAAAALLDELMGRNRNVNPNDCNNKLTWESPEVCKHYLVKFCPHDLFTNTKSDLGICDKIHDEDIKREFDASNTHRRAAFEDDFIRYADTMLVDVDKRIRKGRQRLSLSVKEALSNVTTGDVAVDEQIELLSERITGLVNEAERLGNEGNVEEAQGLSKLCDKLREERDQLRKAHENTVWHQCLHQAAEMAASQEKQMEVCEICGAFLIVGDAQQRIDDHLTGKQHMGFAKLRDAIKEIKDAREKAREEREKQREKEREERRRLLDEEDKRRMGGARDDKPRDVRPPRDDRRDRDAVRRDDRRSDRDRDRDRSHRDRRSDRPDRGDRDRSSRDSRDRSSRDRSSRDGTSRDRSSRDGRRYRDDGYYGSRNGSGR</sequence>